<dbReference type="AlphaFoldDB" id="A0A2A2ERB9"/>
<dbReference type="SMART" id="SM00829">
    <property type="entry name" value="PKS_ER"/>
    <property type="match status" value="1"/>
</dbReference>
<dbReference type="GO" id="GO:0016628">
    <property type="term" value="F:oxidoreductase activity, acting on the CH-CH group of donors, NAD or NADP as acceptor"/>
    <property type="evidence" value="ECO:0007669"/>
    <property type="project" value="InterPro"/>
</dbReference>
<gene>
    <name evidence="3" type="ORF">CK498_18230</name>
</gene>
<dbReference type="CDD" id="cd05288">
    <property type="entry name" value="PGDH"/>
    <property type="match status" value="1"/>
</dbReference>
<dbReference type="InterPro" id="IPR013149">
    <property type="entry name" value="ADH-like_C"/>
</dbReference>
<dbReference type="EMBL" id="NSKB01000007">
    <property type="protein sequence ID" value="PAU75090.1"/>
    <property type="molecule type" value="Genomic_DNA"/>
</dbReference>
<dbReference type="OrthoDB" id="9805663at2"/>
<comment type="caution">
    <text evidence="3">The sequence shown here is derived from an EMBL/GenBank/DDBJ whole genome shotgun (WGS) entry which is preliminary data.</text>
</comment>
<dbReference type="InterPro" id="IPR041694">
    <property type="entry name" value="ADH_N_2"/>
</dbReference>
<dbReference type="Gene3D" id="3.90.180.10">
    <property type="entry name" value="Medium-chain alcohol dehydrogenases, catalytic domain"/>
    <property type="match status" value="1"/>
</dbReference>
<dbReference type="Pfam" id="PF00107">
    <property type="entry name" value="ADH_zinc_N"/>
    <property type="match status" value="1"/>
</dbReference>
<feature type="domain" description="Enoyl reductase (ER)" evidence="2">
    <location>
        <begin position="13"/>
        <end position="331"/>
    </location>
</feature>
<evidence type="ECO:0000313" key="3">
    <source>
        <dbReference type="EMBL" id="PAU75090.1"/>
    </source>
</evidence>
<dbReference type="SUPFAM" id="SSF50129">
    <property type="entry name" value="GroES-like"/>
    <property type="match status" value="1"/>
</dbReference>
<reference evidence="3 4" key="1">
    <citation type="submission" date="2017-08" db="EMBL/GenBank/DDBJ databases">
        <title>Halomonas alkalisoli sp. nov., isolated from saline alkaline soil.</title>
        <authorList>
            <person name="Wang D."/>
            <person name="Zhang G."/>
        </authorList>
    </citation>
    <scope>NUCLEOTIDE SEQUENCE [LARGE SCALE GENOMIC DNA]</scope>
    <source>
        <strain evidence="3 4">WRN001</strain>
    </source>
</reference>
<evidence type="ECO:0000259" key="2">
    <source>
        <dbReference type="SMART" id="SM00829"/>
    </source>
</evidence>
<evidence type="ECO:0000256" key="1">
    <source>
        <dbReference type="ARBA" id="ARBA00023002"/>
    </source>
</evidence>
<dbReference type="InterPro" id="IPR011032">
    <property type="entry name" value="GroES-like_sf"/>
</dbReference>
<organism evidence="3 4">
    <name type="scientific">Halomonas salipaludis</name>
    <dbReference type="NCBI Taxonomy" id="2032625"/>
    <lineage>
        <taxon>Bacteria</taxon>
        <taxon>Pseudomonadati</taxon>
        <taxon>Pseudomonadota</taxon>
        <taxon>Gammaproteobacteria</taxon>
        <taxon>Oceanospirillales</taxon>
        <taxon>Halomonadaceae</taxon>
        <taxon>Halomonas</taxon>
    </lineage>
</organism>
<dbReference type="Gene3D" id="3.40.50.720">
    <property type="entry name" value="NAD(P)-binding Rossmann-like Domain"/>
    <property type="match status" value="1"/>
</dbReference>
<dbReference type="PANTHER" id="PTHR43205:SF7">
    <property type="entry name" value="PROSTAGLANDIN REDUCTASE 1"/>
    <property type="match status" value="1"/>
</dbReference>
<dbReference type="RefSeq" id="WP_095622286.1">
    <property type="nucleotide sequence ID" value="NZ_NSKB01000007.1"/>
</dbReference>
<evidence type="ECO:0000313" key="4">
    <source>
        <dbReference type="Proteomes" id="UP000217771"/>
    </source>
</evidence>
<dbReference type="Pfam" id="PF16884">
    <property type="entry name" value="ADH_N_2"/>
    <property type="match status" value="1"/>
</dbReference>
<dbReference type="SUPFAM" id="SSF51735">
    <property type="entry name" value="NAD(P)-binding Rossmann-fold domains"/>
    <property type="match status" value="1"/>
</dbReference>
<proteinExistence type="predicted"/>
<name>A0A2A2ERB9_9GAMM</name>
<accession>A0A2A2ERB9</accession>
<keyword evidence="1" id="KW-0560">Oxidoreductase</keyword>
<protein>
    <submittedName>
        <fullName evidence="3">NADP-dependent oxidoreductase</fullName>
    </submittedName>
</protein>
<dbReference type="InterPro" id="IPR036291">
    <property type="entry name" value="NAD(P)-bd_dom_sf"/>
</dbReference>
<dbReference type="InterPro" id="IPR020843">
    <property type="entry name" value="ER"/>
</dbReference>
<dbReference type="InterPro" id="IPR045010">
    <property type="entry name" value="MDR_fam"/>
</dbReference>
<dbReference type="PANTHER" id="PTHR43205">
    <property type="entry name" value="PROSTAGLANDIN REDUCTASE"/>
    <property type="match status" value="1"/>
</dbReference>
<sequence length="346" mass="37504">MARHWHLARRPAGLPVPTDFSLREMSLPPLSPGQVELELHWLSVDPYMRTRMQPEGYGYLAKWRPGTPLSAWGLGRILRSRGRWREGDWVVGHLPVADRARVTCPKPQALLPLCLPGETPSPERWLHARGMTGFTAWLGMCHYGRPRSGETLLVSAAAGAVGSLAVQFAQREGARVIASAGSGAKRDWLKQALGVKTVLDDRDTNGFADALAAAAPEGLDLDFENLGGAVFEAAIEGLRPGGRVVLCGLVSQYHDPEPRRAPPNLTRLPAIGARLMPFVVPGHETEHWARFQAGMAELDPLAPLDIVDGLDAWPQAFCGLFTGKGIGKRVVRVEGLGSARASKHVT</sequence>
<keyword evidence="4" id="KW-1185">Reference proteome</keyword>
<dbReference type="Proteomes" id="UP000217771">
    <property type="component" value="Unassembled WGS sequence"/>
</dbReference>